<evidence type="ECO:0000256" key="1">
    <source>
        <dbReference type="ARBA" id="ARBA00010928"/>
    </source>
</evidence>
<dbReference type="SUPFAM" id="SSF51735">
    <property type="entry name" value="NAD(P)-binding Rossmann-fold domains"/>
    <property type="match status" value="1"/>
</dbReference>
<organism evidence="5 6">
    <name type="scientific">Niveibacterium microcysteis</name>
    <dbReference type="NCBI Taxonomy" id="2811415"/>
    <lineage>
        <taxon>Bacteria</taxon>
        <taxon>Pseudomonadati</taxon>
        <taxon>Pseudomonadota</taxon>
        <taxon>Betaproteobacteria</taxon>
        <taxon>Rhodocyclales</taxon>
        <taxon>Rhodocyclaceae</taxon>
        <taxon>Niveibacterium</taxon>
    </lineage>
</organism>
<comment type="similarity">
    <text evidence="1">Belongs to the Gfo/Idh/MocA family.</text>
</comment>
<dbReference type="PANTHER" id="PTHR43708:SF5">
    <property type="entry name" value="CONSERVED EXPRESSED OXIDOREDUCTASE (EUROFUNG)-RELATED"/>
    <property type="match status" value="1"/>
</dbReference>
<feature type="domain" description="Gfo/Idh/MocA-like oxidoreductase N-terminal" evidence="3">
    <location>
        <begin position="5"/>
        <end position="122"/>
    </location>
</feature>
<evidence type="ECO:0000313" key="5">
    <source>
        <dbReference type="EMBL" id="QSI77768.1"/>
    </source>
</evidence>
<feature type="domain" description="Gfo/Idh/MocA-like oxidoreductase C-terminal" evidence="4">
    <location>
        <begin position="136"/>
        <end position="342"/>
    </location>
</feature>
<evidence type="ECO:0000256" key="2">
    <source>
        <dbReference type="ARBA" id="ARBA00023002"/>
    </source>
</evidence>
<dbReference type="Proteomes" id="UP000663570">
    <property type="component" value="Chromosome"/>
</dbReference>
<dbReference type="InterPro" id="IPR000683">
    <property type="entry name" value="Gfo/Idh/MocA-like_OxRdtase_N"/>
</dbReference>
<proteinExistence type="inferred from homology"/>
<keyword evidence="2" id="KW-0560">Oxidoreductase</keyword>
<dbReference type="EMBL" id="CP071060">
    <property type="protein sequence ID" value="QSI77768.1"/>
    <property type="molecule type" value="Genomic_DNA"/>
</dbReference>
<protein>
    <submittedName>
        <fullName evidence="5">Oxidoreductase</fullName>
    </submittedName>
</protein>
<dbReference type="RefSeq" id="WP_206255091.1">
    <property type="nucleotide sequence ID" value="NZ_CP071060.1"/>
</dbReference>
<gene>
    <name evidence="5" type="ORF">JY500_03690</name>
</gene>
<dbReference type="PANTHER" id="PTHR43708">
    <property type="entry name" value="CONSERVED EXPRESSED OXIDOREDUCTASE (EUROFUNG)"/>
    <property type="match status" value="1"/>
</dbReference>
<name>A0ABX7M7R0_9RHOO</name>
<dbReference type="Pfam" id="PF02894">
    <property type="entry name" value="GFO_IDH_MocA_C"/>
    <property type="match status" value="1"/>
</dbReference>
<accession>A0ABX7M7R0</accession>
<dbReference type="InterPro" id="IPR036291">
    <property type="entry name" value="NAD(P)-bd_dom_sf"/>
</dbReference>
<keyword evidence="6" id="KW-1185">Reference proteome</keyword>
<evidence type="ECO:0000259" key="4">
    <source>
        <dbReference type="Pfam" id="PF02894"/>
    </source>
</evidence>
<dbReference type="InterPro" id="IPR051317">
    <property type="entry name" value="Gfo/Idh/MocA_oxidoreduct"/>
</dbReference>
<dbReference type="Gene3D" id="3.30.360.10">
    <property type="entry name" value="Dihydrodipicolinate Reductase, domain 2"/>
    <property type="match status" value="1"/>
</dbReference>
<sequence length="349" mass="37717">MSSTVRVGVVGFGFATATFHAPLIASVPGLELIAMSSSDPAKVHAAWPQVEVCESPDALFARSDIDLVVIPTPNETHYPLAVKALAAGKHVVVDKPFTLDAGEARDLIARAESAGRVLSVFHNRRWDADFLTVQKVLASGDLGRVAHFESHFDRYRPQVRQRWRESGAPGSGLWYDLGSHLLDQTLQLFGTPQTISLDLAKQRDGAAADDWFHAVLRYDTLRVILHGSALVPELGPRYVLHGTLGSFTKYGLDPQEDALKLGGRPGGADWGIDPRPGVLTISSGDTLIPHQHAGERGDYSRYYAAVRDAILQGAPNPVPASDALKVMQLIELGLVAFRDGRVARVGELG</sequence>
<reference evidence="5 6" key="1">
    <citation type="submission" date="2021-02" db="EMBL/GenBank/DDBJ databases">
        <title>Niveibacterium changnyeongensis HC41.</title>
        <authorList>
            <person name="Kang M."/>
        </authorList>
    </citation>
    <scope>NUCLEOTIDE SEQUENCE [LARGE SCALE GENOMIC DNA]</scope>
    <source>
        <strain evidence="5 6">HC41</strain>
    </source>
</reference>
<evidence type="ECO:0000259" key="3">
    <source>
        <dbReference type="Pfam" id="PF01408"/>
    </source>
</evidence>
<dbReference type="NCBIfam" id="NF008607">
    <property type="entry name" value="PRK11579.1"/>
    <property type="match status" value="1"/>
</dbReference>
<evidence type="ECO:0000313" key="6">
    <source>
        <dbReference type="Proteomes" id="UP000663570"/>
    </source>
</evidence>
<dbReference type="Gene3D" id="3.40.50.720">
    <property type="entry name" value="NAD(P)-binding Rossmann-like Domain"/>
    <property type="match status" value="1"/>
</dbReference>
<dbReference type="Pfam" id="PF01408">
    <property type="entry name" value="GFO_IDH_MocA"/>
    <property type="match status" value="1"/>
</dbReference>
<dbReference type="InterPro" id="IPR004104">
    <property type="entry name" value="Gfo/Idh/MocA-like_OxRdtase_C"/>
</dbReference>